<dbReference type="GO" id="GO:0030246">
    <property type="term" value="F:carbohydrate binding"/>
    <property type="evidence" value="ECO:0007669"/>
    <property type="project" value="InterPro"/>
</dbReference>
<dbReference type="GO" id="GO:0016052">
    <property type="term" value="P:carbohydrate catabolic process"/>
    <property type="evidence" value="ECO:0007669"/>
    <property type="project" value="InterPro"/>
</dbReference>
<dbReference type="GO" id="GO:0004553">
    <property type="term" value="F:hydrolase activity, hydrolyzing O-glycosyl compounds"/>
    <property type="evidence" value="ECO:0007669"/>
    <property type="project" value="InterPro"/>
</dbReference>
<dbReference type="Proteomes" id="UP000031760">
    <property type="component" value="Chromosome"/>
</dbReference>
<dbReference type="KEGG" id="nmf:NMS_2034"/>
<dbReference type="SUPFAM" id="SSF49344">
    <property type="entry name" value="CBD9-like"/>
    <property type="match status" value="1"/>
</dbReference>
<organism evidence="2 3">
    <name type="scientific">Nonlabens marinus S1-08</name>
    <dbReference type="NCBI Taxonomy" id="1454201"/>
    <lineage>
        <taxon>Bacteria</taxon>
        <taxon>Pseudomonadati</taxon>
        <taxon>Bacteroidota</taxon>
        <taxon>Flavobacteriia</taxon>
        <taxon>Flavobacteriales</taxon>
        <taxon>Flavobacteriaceae</taxon>
        <taxon>Nonlabens</taxon>
    </lineage>
</organism>
<evidence type="ECO:0000259" key="1">
    <source>
        <dbReference type="Pfam" id="PF06452"/>
    </source>
</evidence>
<dbReference type="Gene3D" id="2.60.40.1190">
    <property type="match status" value="1"/>
</dbReference>
<dbReference type="STRING" id="1454201.NMS_2034"/>
<proteinExistence type="predicted"/>
<dbReference type="AlphaFoldDB" id="W8VW59"/>
<evidence type="ECO:0000313" key="2">
    <source>
        <dbReference type="EMBL" id="BAO56043.1"/>
    </source>
</evidence>
<dbReference type="EMBL" id="AP014548">
    <property type="protein sequence ID" value="BAO56043.1"/>
    <property type="molecule type" value="Genomic_DNA"/>
</dbReference>
<keyword evidence="3" id="KW-1185">Reference proteome</keyword>
<dbReference type="Pfam" id="PF06452">
    <property type="entry name" value="CBM9_1"/>
    <property type="match status" value="1"/>
</dbReference>
<accession>W8VW59</accession>
<name>W8VW59_9FLAO</name>
<dbReference type="InterPro" id="IPR010502">
    <property type="entry name" value="Carb-bd_dom_fam9"/>
</dbReference>
<protein>
    <recommendedName>
        <fullName evidence="1">Carbohydrate-binding domain-containing protein</fullName>
    </recommendedName>
</protein>
<reference evidence="2 3" key="1">
    <citation type="journal article" date="2014" name="Proc. Natl. Acad. Sci. U.S.A.">
        <title>Functional characterization of flavobacteria rhodopsins reveals a unique class of light-driven chloride pump in bacteria.</title>
        <authorList>
            <person name="Yoshizawa S."/>
            <person name="Kumagai Y."/>
            <person name="Kim H."/>
            <person name="Ogura Y."/>
            <person name="Hayashi T."/>
            <person name="Iwasaki W."/>
            <person name="DeLong E.F."/>
            <person name="Kogure K."/>
        </authorList>
    </citation>
    <scope>NUCLEOTIDE SEQUENCE [LARGE SCALE GENOMIC DNA]</scope>
    <source>
        <strain evidence="2 3">S1-08</strain>
    </source>
</reference>
<sequence>MVHPCEPFDAFEQVQAMEDGKLTAYKSKVPIVIDGCIADEVWSQSDWYDMNYIWMGDPVALEDYQGRFKVAWDEDFLYLIVAVNDDFLNPTLKDGLENYWKGDYVEVFIDEDGSGGDHKFNHQAFAYHVSTEGHAIDKNTQEETVFFDDHINVQRSQNGSMYVWEMAIKLYGKNFDENSNANIPVSIKAEKRIGFSVAYGDNDGRLTRENFMGSKKTHGANNDEGYINADVFGSLLFKE</sequence>
<evidence type="ECO:0000313" key="3">
    <source>
        <dbReference type="Proteomes" id="UP000031760"/>
    </source>
</evidence>
<feature type="domain" description="Carbohydrate-binding" evidence="1">
    <location>
        <begin position="33"/>
        <end position="238"/>
    </location>
</feature>
<gene>
    <name evidence="2" type="ORF">NMS_2034</name>
</gene>
<dbReference type="HOGENOM" id="CLU_075287_0_0_10"/>